<dbReference type="Proteomes" id="UP001498476">
    <property type="component" value="Unassembled WGS sequence"/>
</dbReference>
<dbReference type="Pfam" id="PF20684">
    <property type="entry name" value="Fung_rhodopsin"/>
    <property type="match status" value="1"/>
</dbReference>
<evidence type="ECO:0000256" key="2">
    <source>
        <dbReference type="ARBA" id="ARBA00022692"/>
    </source>
</evidence>
<dbReference type="PANTHER" id="PTHR33048:SF96">
    <property type="entry name" value="INTEGRAL MEMBRANE PROTEIN"/>
    <property type="match status" value="1"/>
</dbReference>
<evidence type="ECO:0000256" key="5">
    <source>
        <dbReference type="ARBA" id="ARBA00038359"/>
    </source>
</evidence>
<comment type="caution">
    <text evidence="9">The sequence shown here is derived from an EMBL/GenBank/DDBJ whole genome shotgun (WGS) entry which is preliminary data.</text>
</comment>
<protein>
    <recommendedName>
        <fullName evidence="8">Rhodopsin domain-containing protein</fullName>
    </recommendedName>
</protein>
<feature type="compositionally biased region" description="Basic and acidic residues" evidence="6">
    <location>
        <begin position="329"/>
        <end position="354"/>
    </location>
</feature>
<feature type="transmembrane region" description="Helical" evidence="7">
    <location>
        <begin position="43"/>
        <end position="66"/>
    </location>
</feature>
<proteinExistence type="inferred from homology"/>
<comment type="subcellular location">
    <subcellularLocation>
        <location evidence="1">Membrane</location>
        <topology evidence="1">Multi-pass membrane protein</topology>
    </subcellularLocation>
</comment>
<evidence type="ECO:0000313" key="9">
    <source>
        <dbReference type="EMBL" id="KAK7409344.1"/>
    </source>
</evidence>
<evidence type="ECO:0000256" key="6">
    <source>
        <dbReference type="SAM" id="MobiDB-lite"/>
    </source>
</evidence>
<keyword evidence="4 7" id="KW-0472">Membrane</keyword>
<keyword evidence="2 7" id="KW-0812">Transmembrane</keyword>
<keyword evidence="3 7" id="KW-1133">Transmembrane helix</keyword>
<feature type="transmembrane region" description="Helical" evidence="7">
    <location>
        <begin position="86"/>
        <end position="108"/>
    </location>
</feature>
<feature type="transmembrane region" description="Helical" evidence="7">
    <location>
        <begin position="204"/>
        <end position="224"/>
    </location>
</feature>
<feature type="transmembrane region" description="Helical" evidence="7">
    <location>
        <begin position="120"/>
        <end position="142"/>
    </location>
</feature>
<gene>
    <name evidence="9" type="ORF">QQX98_008468</name>
</gene>
<sequence>MAIENRGPELQAVCYTLVVTAIISTLLRCYVRTRLVKNFGFDDWCMLAALVSFTLFVGSALIGVHYGTGRHRADLEYKDFKSAMKAWWFCYIWYCITMIMSKISIGYLILRITVRTLDTFIIYGTMLVTLLAGLTFFFVTLFQCRPISFFWNQDQEGSCVNVDVIIALTYLYSVFSLISDFTCAILPMFLVWSLNMDRRSKIALIPILAMACIASSAVAVRFAYVKDFKNPDFLWSTIDIAIWSTTEQGLAVTAGSLATLRPLLRLINRKLGISTTGPSELHDSDHPTGSRFEIPSNAGLASGHRQRGSFSLTTFIMDEEAHGTGSDAEGYRSGELDKLPIEKNTSKWHSREPGSNESQEELTTPGYEGPLSRSGIQITTTIRMEENRI</sequence>
<evidence type="ECO:0000256" key="3">
    <source>
        <dbReference type="ARBA" id="ARBA00022989"/>
    </source>
</evidence>
<keyword evidence="10" id="KW-1185">Reference proteome</keyword>
<evidence type="ECO:0000256" key="7">
    <source>
        <dbReference type="SAM" id="Phobius"/>
    </source>
</evidence>
<evidence type="ECO:0000256" key="4">
    <source>
        <dbReference type="ARBA" id="ARBA00023136"/>
    </source>
</evidence>
<feature type="domain" description="Rhodopsin" evidence="8">
    <location>
        <begin position="27"/>
        <end position="265"/>
    </location>
</feature>
<evidence type="ECO:0000259" key="8">
    <source>
        <dbReference type="Pfam" id="PF20684"/>
    </source>
</evidence>
<feature type="transmembrane region" description="Helical" evidence="7">
    <location>
        <begin position="170"/>
        <end position="192"/>
    </location>
</feature>
<comment type="similarity">
    <text evidence="5">Belongs to the SAT4 family.</text>
</comment>
<evidence type="ECO:0000313" key="10">
    <source>
        <dbReference type="Proteomes" id="UP001498476"/>
    </source>
</evidence>
<dbReference type="EMBL" id="JAZAVJ010000154">
    <property type="protein sequence ID" value="KAK7409344.1"/>
    <property type="molecule type" value="Genomic_DNA"/>
</dbReference>
<dbReference type="InterPro" id="IPR049326">
    <property type="entry name" value="Rhodopsin_dom_fungi"/>
</dbReference>
<dbReference type="PANTHER" id="PTHR33048">
    <property type="entry name" value="PTH11-LIKE INTEGRAL MEMBRANE PROTEIN (AFU_ORTHOLOGUE AFUA_5G11245)"/>
    <property type="match status" value="1"/>
</dbReference>
<dbReference type="InterPro" id="IPR052337">
    <property type="entry name" value="SAT4-like"/>
</dbReference>
<accession>A0ABR1GVH9</accession>
<feature type="transmembrane region" description="Helical" evidence="7">
    <location>
        <begin position="12"/>
        <end position="31"/>
    </location>
</feature>
<organism evidence="9 10">
    <name type="scientific">Neonectria punicea</name>
    <dbReference type="NCBI Taxonomy" id="979145"/>
    <lineage>
        <taxon>Eukaryota</taxon>
        <taxon>Fungi</taxon>
        <taxon>Dikarya</taxon>
        <taxon>Ascomycota</taxon>
        <taxon>Pezizomycotina</taxon>
        <taxon>Sordariomycetes</taxon>
        <taxon>Hypocreomycetidae</taxon>
        <taxon>Hypocreales</taxon>
        <taxon>Nectriaceae</taxon>
        <taxon>Neonectria</taxon>
    </lineage>
</organism>
<feature type="region of interest" description="Disordered" evidence="6">
    <location>
        <begin position="277"/>
        <end position="304"/>
    </location>
</feature>
<feature type="region of interest" description="Disordered" evidence="6">
    <location>
        <begin position="323"/>
        <end position="389"/>
    </location>
</feature>
<evidence type="ECO:0000256" key="1">
    <source>
        <dbReference type="ARBA" id="ARBA00004141"/>
    </source>
</evidence>
<reference evidence="9 10" key="1">
    <citation type="journal article" date="2025" name="Microbiol. Resour. Announc.">
        <title>Draft genome sequences for Neonectria magnoliae and Neonectria punicea, canker pathogens of Liriodendron tulipifera and Acer saccharum in West Virginia.</title>
        <authorList>
            <person name="Petronek H.M."/>
            <person name="Kasson M.T."/>
            <person name="Metheny A.M."/>
            <person name="Stauder C.M."/>
            <person name="Lovett B."/>
            <person name="Lynch S.C."/>
            <person name="Garnas J.R."/>
            <person name="Kasson L.R."/>
            <person name="Stajich J.E."/>
        </authorList>
    </citation>
    <scope>NUCLEOTIDE SEQUENCE [LARGE SCALE GENOMIC DNA]</scope>
    <source>
        <strain evidence="9 10">NRRL 64653</strain>
    </source>
</reference>
<name>A0ABR1GVH9_9HYPO</name>